<proteinExistence type="inferred from homology"/>
<organism evidence="5 6">
    <name type="scientific">Rhizoctonia solani</name>
    <dbReference type="NCBI Taxonomy" id="456999"/>
    <lineage>
        <taxon>Eukaryota</taxon>
        <taxon>Fungi</taxon>
        <taxon>Dikarya</taxon>
        <taxon>Basidiomycota</taxon>
        <taxon>Agaricomycotina</taxon>
        <taxon>Agaricomycetes</taxon>
        <taxon>Cantharellales</taxon>
        <taxon>Ceratobasidiaceae</taxon>
        <taxon>Rhizoctonia</taxon>
    </lineage>
</organism>
<dbReference type="InterPro" id="IPR024326">
    <property type="entry name" value="RRP7_C"/>
</dbReference>
<dbReference type="AlphaFoldDB" id="A0A8H3HEE2"/>
<dbReference type="GO" id="GO:0034456">
    <property type="term" value="C:UTP-C complex"/>
    <property type="evidence" value="ECO:0007669"/>
    <property type="project" value="TreeGrafter"/>
</dbReference>
<dbReference type="Proteomes" id="UP000663853">
    <property type="component" value="Unassembled WGS sequence"/>
</dbReference>
<evidence type="ECO:0000313" key="5">
    <source>
        <dbReference type="EMBL" id="CAE6523471.1"/>
    </source>
</evidence>
<gene>
    <name evidence="5" type="ORF">RDB_LOCUS153362</name>
</gene>
<name>A0A8H3HEE2_9AGAM</name>
<feature type="compositionally biased region" description="Basic and acidic residues" evidence="2">
    <location>
        <begin position="279"/>
        <end position="289"/>
    </location>
</feature>
<feature type="region of interest" description="Disordered" evidence="2">
    <location>
        <begin position="90"/>
        <end position="134"/>
    </location>
</feature>
<dbReference type="InterPro" id="IPR040447">
    <property type="entry name" value="RRM_Rrp7"/>
</dbReference>
<feature type="domain" description="Ribosomal RNA-processing protein 7 C-terminal" evidence="3">
    <location>
        <begin position="189"/>
        <end position="325"/>
    </location>
</feature>
<comment type="caution">
    <text evidence="5">The sequence shown here is derived from an EMBL/GenBank/DDBJ whole genome shotgun (WGS) entry which is preliminary data.</text>
</comment>
<dbReference type="Pfam" id="PF17799">
    <property type="entry name" value="RRM_Rrp7"/>
    <property type="match status" value="1"/>
</dbReference>
<sequence>MPKAAAKATAKATTLAGFSVLPLQLQGSVEHFLYLRANQSGTKNTTDAAVKPDGRTLFLVNVPCDAIDRDLISLFKFAGTVERVIFPKQSATQSEELEEEREEEGNDDEVTSKSKSKTSPPPRASPLLDTTLRRSRNSGRTAHVVFLDESSLSRALSLPSSSKNALSWPPADTSAEPRGMGLYLKRHKSLRPALDTVSTHVDAYMQRFDFEQAAKRAAASQYKKGVPIIDEDGFELVTRGGAYGKTVGGGVGVASKKFELAVKRGDLAAEKKKKKGRDKSKDLEGLYAHEQREKKRKAFMELRERFEEDKKKVAKLKSTRRFKPY</sequence>
<dbReference type="Pfam" id="PF12923">
    <property type="entry name" value="RRP7"/>
    <property type="match status" value="1"/>
</dbReference>
<dbReference type="Gene3D" id="3.30.70.330">
    <property type="match status" value="1"/>
</dbReference>
<dbReference type="InterPro" id="IPR012677">
    <property type="entry name" value="Nucleotide-bd_a/b_plait_sf"/>
</dbReference>
<reference evidence="5" key="1">
    <citation type="submission" date="2021-01" db="EMBL/GenBank/DDBJ databases">
        <authorList>
            <person name="Kaushik A."/>
        </authorList>
    </citation>
    <scope>NUCLEOTIDE SEQUENCE</scope>
    <source>
        <strain evidence="5">AG6-10EEA</strain>
    </source>
</reference>
<dbReference type="GO" id="GO:0006364">
    <property type="term" value="P:rRNA processing"/>
    <property type="evidence" value="ECO:0007669"/>
    <property type="project" value="TreeGrafter"/>
</dbReference>
<protein>
    <recommendedName>
        <fullName evidence="7">Ribosomal RNA-processing protein 7</fullName>
    </recommendedName>
</protein>
<evidence type="ECO:0000256" key="1">
    <source>
        <dbReference type="ARBA" id="ARBA00006110"/>
    </source>
</evidence>
<dbReference type="InterPro" id="IPR035979">
    <property type="entry name" value="RBD_domain_sf"/>
</dbReference>
<dbReference type="SUPFAM" id="SSF54928">
    <property type="entry name" value="RNA-binding domain, RBD"/>
    <property type="match status" value="1"/>
</dbReference>
<evidence type="ECO:0008006" key="7">
    <source>
        <dbReference type="Google" id="ProtNLM"/>
    </source>
</evidence>
<comment type="similarity">
    <text evidence="1">Belongs to the RRP7 family.</text>
</comment>
<dbReference type="Gene3D" id="6.10.250.1770">
    <property type="match status" value="1"/>
</dbReference>
<dbReference type="PANTHER" id="PTHR13191:SF0">
    <property type="entry name" value="RIBOSOMAL RNA-PROCESSING PROTEIN 7 HOMOLOG A-RELATED"/>
    <property type="match status" value="1"/>
</dbReference>
<feature type="domain" description="Rrp7 RRM-like N-terminal" evidence="4">
    <location>
        <begin position="15"/>
        <end position="157"/>
    </location>
</feature>
<dbReference type="GO" id="GO:0003676">
    <property type="term" value="F:nucleic acid binding"/>
    <property type="evidence" value="ECO:0007669"/>
    <property type="project" value="InterPro"/>
</dbReference>
<feature type="region of interest" description="Disordered" evidence="2">
    <location>
        <begin position="269"/>
        <end position="289"/>
    </location>
</feature>
<evidence type="ECO:0000256" key="2">
    <source>
        <dbReference type="SAM" id="MobiDB-lite"/>
    </source>
</evidence>
<dbReference type="GO" id="GO:0032545">
    <property type="term" value="C:CURI complex"/>
    <property type="evidence" value="ECO:0007669"/>
    <property type="project" value="TreeGrafter"/>
</dbReference>
<dbReference type="GO" id="GO:0000028">
    <property type="term" value="P:ribosomal small subunit assembly"/>
    <property type="evidence" value="ECO:0007669"/>
    <property type="project" value="TreeGrafter"/>
</dbReference>
<evidence type="ECO:0000259" key="3">
    <source>
        <dbReference type="Pfam" id="PF12923"/>
    </source>
</evidence>
<dbReference type="InterPro" id="IPR040446">
    <property type="entry name" value="RRP7"/>
</dbReference>
<feature type="compositionally biased region" description="Acidic residues" evidence="2">
    <location>
        <begin position="95"/>
        <end position="109"/>
    </location>
</feature>
<evidence type="ECO:0000259" key="4">
    <source>
        <dbReference type="Pfam" id="PF17799"/>
    </source>
</evidence>
<accession>A0A8H3HEE2</accession>
<dbReference type="EMBL" id="CAJMXA010003889">
    <property type="protein sequence ID" value="CAE6523471.1"/>
    <property type="molecule type" value="Genomic_DNA"/>
</dbReference>
<evidence type="ECO:0000313" key="6">
    <source>
        <dbReference type="Proteomes" id="UP000663853"/>
    </source>
</evidence>
<dbReference type="PANTHER" id="PTHR13191">
    <property type="entry name" value="RIBOSOMAL RNA PROCESSING PROTEIN 7-RELATED"/>
    <property type="match status" value="1"/>
</dbReference>